<keyword evidence="1" id="KW-0472">Membrane</keyword>
<organism evidence="2 3">
    <name type="scientific">Streptomyces graminofaciens</name>
    <dbReference type="NCBI Taxonomy" id="68212"/>
    <lineage>
        <taxon>Bacteria</taxon>
        <taxon>Bacillati</taxon>
        <taxon>Actinomycetota</taxon>
        <taxon>Actinomycetes</taxon>
        <taxon>Kitasatosporales</taxon>
        <taxon>Streptomycetaceae</taxon>
        <taxon>Streptomyces</taxon>
    </lineage>
</organism>
<feature type="transmembrane region" description="Helical" evidence="1">
    <location>
        <begin position="83"/>
        <end position="102"/>
    </location>
</feature>
<accession>A0ABN5VNN3</accession>
<dbReference type="EMBL" id="AP018448">
    <property type="protein sequence ID" value="BBC34959.1"/>
    <property type="molecule type" value="Genomic_DNA"/>
</dbReference>
<reference evidence="2 3" key="2">
    <citation type="journal article" date="2023" name="ChemBioChem">
        <title>Acyltransferase Domain Exchange between Two Independent Type I Polyketide Synthases in the Same Producer Strain of Macrolide Antibiotics.</title>
        <authorList>
            <person name="Kudo F."/>
            <person name="Kishikawa K."/>
            <person name="Tsuboi K."/>
            <person name="Kido T."/>
            <person name="Usui T."/>
            <person name="Hashimoto J."/>
            <person name="Shin-Ya K."/>
            <person name="Miyanaga A."/>
            <person name="Eguchi T."/>
        </authorList>
    </citation>
    <scope>NUCLEOTIDE SEQUENCE [LARGE SCALE GENOMIC DNA]</scope>
    <source>
        <strain evidence="2 3">A-8890</strain>
    </source>
</reference>
<evidence type="ECO:0000313" key="3">
    <source>
        <dbReference type="Proteomes" id="UP001321542"/>
    </source>
</evidence>
<gene>
    <name evidence="2" type="ORF">SGFS_062530</name>
</gene>
<evidence type="ECO:0008006" key="4">
    <source>
        <dbReference type="Google" id="ProtNLM"/>
    </source>
</evidence>
<reference evidence="2 3" key="1">
    <citation type="journal article" date="2010" name="ChemBioChem">
        <title>Cloning and characterization of the biosynthetic gene cluster of 16-membered macrolide antibiotic FD-891: involvement of a dual functional cytochrome P450 monooxygenase catalyzing epoxidation and hydroxylation.</title>
        <authorList>
            <person name="Kudo F."/>
            <person name="Motegi A."/>
            <person name="Mizoue K."/>
            <person name="Eguchi T."/>
        </authorList>
    </citation>
    <scope>NUCLEOTIDE SEQUENCE [LARGE SCALE GENOMIC DNA]</scope>
    <source>
        <strain evidence="2 3">A-8890</strain>
    </source>
</reference>
<dbReference type="InterPro" id="IPR057702">
    <property type="entry name" value="DUF7942"/>
</dbReference>
<dbReference type="Pfam" id="PF25637">
    <property type="entry name" value="DUF7942"/>
    <property type="match status" value="1"/>
</dbReference>
<dbReference type="NCBIfam" id="NF046119">
    <property type="entry name" value="memb_SCO4225"/>
    <property type="match status" value="1"/>
</dbReference>
<keyword evidence="3" id="KW-1185">Reference proteome</keyword>
<protein>
    <recommendedName>
        <fullName evidence="4">Integral membrane protein</fullName>
    </recommendedName>
</protein>
<sequence length="118" mass="11974">MTGTGGEPGRSLPRLASLARRLRHALTDVVALVYLAVCAALLVWALVVTAWDDSGESMAGVIPLLATAPSSFVLFVLPEGGAMLIVSFALGALANATLIGLCSRALRRGGRGDSAGVG</sequence>
<name>A0ABN5VNN3_9ACTN</name>
<evidence type="ECO:0000313" key="2">
    <source>
        <dbReference type="EMBL" id="BBC34959.1"/>
    </source>
</evidence>
<feature type="transmembrane region" description="Helical" evidence="1">
    <location>
        <begin position="31"/>
        <end position="51"/>
    </location>
</feature>
<dbReference type="Proteomes" id="UP001321542">
    <property type="component" value="Chromosome"/>
</dbReference>
<keyword evidence="1" id="KW-0812">Transmembrane</keyword>
<dbReference type="RefSeq" id="WP_286255050.1">
    <property type="nucleotide sequence ID" value="NZ_AP018448.1"/>
</dbReference>
<keyword evidence="1" id="KW-1133">Transmembrane helix</keyword>
<evidence type="ECO:0000256" key="1">
    <source>
        <dbReference type="SAM" id="Phobius"/>
    </source>
</evidence>
<proteinExistence type="predicted"/>